<proteinExistence type="predicted"/>
<evidence type="ECO:0008006" key="3">
    <source>
        <dbReference type="Google" id="ProtNLM"/>
    </source>
</evidence>
<protein>
    <recommendedName>
        <fullName evidence="3">RING-type domain-containing protein</fullName>
    </recommendedName>
</protein>
<comment type="caution">
    <text evidence="1">The sequence shown here is derived from an EMBL/GenBank/DDBJ whole genome shotgun (WGS) entry which is preliminary data.</text>
</comment>
<dbReference type="GeneID" id="93648552"/>
<keyword evidence="2" id="KW-1185">Reference proteome</keyword>
<dbReference type="Proteomes" id="UP000185944">
    <property type="component" value="Unassembled WGS sequence"/>
</dbReference>
<dbReference type="EMBL" id="LTDL01000023">
    <property type="protein sequence ID" value="OAG30973.1"/>
    <property type="molecule type" value="Genomic_DNA"/>
</dbReference>
<evidence type="ECO:0000313" key="2">
    <source>
        <dbReference type="Proteomes" id="UP000185944"/>
    </source>
</evidence>
<name>A0A177EG87_9MICR</name>
<sequence length="558" mass="63153">MHPMPRYAARALEKVLVRGLVPVLVLGLVFGAGTDRIYLSGGIHRDAPYTSETLVFFRVSGCELAMTTHEDLIYLDRKQPEAKIHLDRYTLEMIPEKLNPKLEFASLEIRGVLNQKGFPVPLNKEVVGKVFLAFGTLHVAELALYGISIYEVERIDFLTPRCLHGWVDWYYNTTYFRITVHTEHLKVANMFDGSARCLLSCFNLEHSQLALTIRHLFNMADLHLLDCVFSKGLVHLSIHNAEKLATIDCFFLLKKHVRDGFELWNTSNKLCPSPEIVQALASKHWTQLAVPVEMWKGILAVSEAPFGVDELAIDCGNARTPDPLWDIEYQAKLPLKTLTITFFVDGRLTPAPNKSLEEILSMIDSCFVGVEEVRLDFDRKCLSEHINYPYICIEPLLPRLKRLVCSYIDYHKQCLYSSRNILWIAPNAYSDWASGKLTDEMKNVCREYVFPLNGNVLSLTPFLPTTHTTNNPKCFECYQSVDDFNGTPADEDAPMYLGIVCNSGHMACITCLKKLAKKKRVVKEPLCCPICDAVVAALSSNSIIERDDNGTAHFKILQ</sequence>
<evidence type="ECO:0000313" key="1">
    <source>
        <dbReference type="EMBL" id="OAG30973.1"/>
    </source>
</evidence>
<accession>A0A177EG87</accession>
<reference evidence="1 2" key="1">
    <citation type="submission" date="2016-02" db="EMBL/GenBank/DDBJ databases">
        <title>Discovery of a natural microsporidian pathogen with a broad tissue tropism in Caenorhabditis elegans.</title>
        <authorList>
            <person name="Luallen R.J."/>
            <person name="Reinke A.W."/>
            <person name="Tong L."/>
            <person name="Botts M.R."/>
            <person name="Felix M.-A."/>
            <person name="Troemel E.R."/>
        </authorList>
    </citation>
    <scope>NUCLEOTIDE SEQUENCE [LARGE SCALE GENOMIC DNA]</scope>
    <source>
        <strain evidence="1 2">JUm2807</strain>
    </source>
</reference>
<dbReference type="RefSeq" id="XP_067544797.1">
    <property type="nucleotide sequence ID" value="XM_067689620.1"/>
</dbReference>
<dbReference type="VEuPathDB" id="MicrosporidiaDB:NEDG_02202"/>
<organism evidence="1 2">
    <name type="scientific">Nematocida displodere</name>
    <dbReference type="NCBI Taxonomy" id="1805483"/>
    <lineage>
        <taxon>Eukaryota</taxon>
        <taxon>Fungi</taxon>
        <taxon>Fungi incertae sedis</taxon>
        <taxon>Microsporidia</taxon>
        <taxon>Nematocida</taxon>
    </lineage>
</organism>
<dbReference type="AlphaFoldDB" id="A0A177EG87"/>
<gene>
    <name evidence="1" type="ORF">NEDG_02202</name>
</gene>